<dbReference type="InterPro" id="IPR052767">
    <property type="entry name" value="Bact_com_dev_regulator"/>
</dbReference>
<sequence length="145" mass="16628">MIMTTDFEIMDSLDSLNDMITETEEYYNYCKYKALLDTDDEVSKMIKHFARLKEDFTDVERFGKYHPDFSSKRKEINQYKKALDMHPIIMEYRRAEFQLQSLLDEVLFIIGQSVSPHANIVSSNPFFSNSSNSGCATGGSCSCAG</sequence>
<dbReference type="OrthoDB" id="2157513at2"/>
<evidence type="ECO:0008006" key="3">
    <source>
        <dbReference type="Google" id="ProtNLM"/>
    </source>
</evidence>
<dbReference type="InterPro" id="IPR010368">
    <property type="entry name" value="Com_YlbF"/>
</dbReference>
<dbReference type="Gene3D" id="1.20.1500.10">
    <property type="entry name" value="YheA/YmcA-like"/>
    <property type="match status" value="1"/>
</dbReference>
<dbReference type="Proteomes" id="UP000044136">
    <property type="component" value="Unassembled WGS sequence"/>
</dbReference>
<dbReference type="AlphaFoldDB" id="A0A078LVZ5"/>
<dbReference type="eggNOG" id="COG3679">
    <property type="taxonomic scope" value="Bacteria"/>
</dbReference>
<dbReference type="PANTHER" id="PTHR38448:SF2">
    <property type="entry name" value="REGULATORY PROTEIN YLBF"/>
    <property type="match status" value="1"/>
</dbReference>
<dbReference type="Pfam" id="PF06133">
    <property type="entry name" value="Com_YlbF"/>
    <property type="match status" value="1"/>
</dbReference>
<dbReference type="EMBL" id="CCSE01000001">
    <property type="protein sequence ID" value="CDZ99383.1"/>
    <property type="molecule type" value="Genomic_DNA"/>
</dbReference>
<reference evidence="1 2" key="1">
    <citation type="submission" date="2014-07" db="EMBL/GenBank/DDBJ databases">
        <authorList>
            <person name="Urmite Genomes Urmite Genomes"/>
        </authorList>
    </citation>
    <scope>NUCLEOTIDE SEQUENCE [LARGE SCALE GENOMIC DNA]</scope>
    <source>
        <strain evidence="1 2">13MG44_air</strain>
    </source>
</reference>
<name>A0A078LVZ5_9STAP</name>
<dbReference type="SUPFAM" id="SSF158622">
    <property type="entry name" value="YheA/YmcA-like"/>
    <property type="match status" value="1"/>
</dbReference>
<evidence type="ECO:0000313" key="2">
    <source>
        <dbReference type="Proteomes" id="UP000044136"/>
    </source>
</evidence>
<dbReference type="RefSeq" id="WP_035807959.1">
    <property type="nucleotide sequence ID" value="NZ_CCSE01000001.1"/>
</dbReference>
<dbReference type="PANTHER" id="PTHR38448">
    <property type="entry name" value="REGULATORY PROTEIN YLBF-RELATED"/>
    <property type="match status" value="1"/>
</dbReference>
<keyword evidence="2" id="KW-1185">Reference proteome</keyword>
<dbReference type="STRING" id="1461582.BN1048_00439"/>
<proteinExistence type="predicted"/>
<dbReference type="InterPro" id="IPR023378">
    <property type="entry name" value="YheA/YmcA-like_dom_sf"/>
</dbReference>
<protein>
    <recommendedName>
        <fullName evidence="3">Regulatory protein YlbF</fullName>
    </recommendedName>
</protein>
<evidence type="ECO:0000313" key="1">
    <source>
        <dbReference type="EMBL" id="CDZ99383.1"/>
    </source>
</evidence>
<gene>
    <name evidence="1" type="ORF">BN1048_00439</name>
</gene>
<organism evidence="1 2">
    <name type="scientific">Jeotgalicoccus saudimassiliensis</name>
    <dbReference type="NCBI Taxonomy" id="1461582"/>
    <lineage>
        <taxon>Bacteria</taxon>
        <taxon>Bacillati</taxon>
        <taxon>Bacillota</taxon>
        <taxon>Bacilli</taxon>
        <taxon>Bacillales</taxon>
        <taxon>Staphylococcaceae</taxon>
        <taxon>Jeotgalicoccus</taxon>
    </lineage>
</organism>
<accession>A0A078LVZ5</accession>
<dbReference type="HOGENOM" id="CLU_114090_0_0_9"/>